<keyword evidence="4 8" id="KW-0808">Transferase</keyword>
<keyword evidence="5" id="KW-0949">S-adenosyl-L-methionine</keyword>
<reference evidence="8 9" key="1">
    <citation type="submission" date="2020-06" db="EMBL/GenBank/DDBJ databases">
        <title>Complete genome of Azosprillum oryzae KACC14407.</title>
        <authorList>
            <person name="Kim M."/>
            <person name="Park Y.-J."/>
            <person name="Shin J.-H."/>
        </authorList>
    </citation>
    <scope>NUCLEOTIDE SEQUENCE [LARGE SCALE GENOMIC DNA]</scope>
    <source>
        <strain evidence="8 9">KACC 14407</strain>
        <plasmid evidence="8 9">unnamed3</plasmid>
    </source>
</reference>
<evidence type="ECO:0000313" key="8">
    <source>
        <dbReference type="EMBL" id="QKS50167.1"/>
    </source>
</evidence>
<dbReference type="GO" id="GO:0003677">
    <property type="term" value="F:DNA binding"/>
    <property type="evidence" value="ECO:0007669"/>
    <property type="project" value="InterPro"/>
</dbReference>
<evidence type="ECO:0000259" key="7">
    <source>
        <dbReference type="Pfam" id="PF01555"/>
    </source>
</evidence>
<evidence type="ECO:0000256" key="4">
    <source>
        <dbReference type="ARBA" id="ARBA00022679"/>
    </source>
</evidence>
<dbReference type="EMBL" id="CP054617">
    <property type="protein sequence ID" value="QKS50167.1"/>
    <property type="molecule type" value="Genomic_DNA"/>
</dbReference>
<evidence type="ECO:0000256" key="2">
    <source>
        <dbReference type="ARBA" id="ARBA00011900"/>
    </source>
</evidence>
<dbReference type="SUPFAM" id="SSF53335">
    <property type="entry name" value="S-adenosyl-L-methionine-dependent methyltransferases"/>
    <property type="match status" value="1"/>
</dbReference>
<dbReference type="PRINTS" id="PR00506">
    <property type="entry name" value="D21N6MTFRASE"/>
</dbReference>
<dbReference type="Proteomes" id="UP000509702">
    <property type="component" value="Plasmid unnamed3"/>
</dbReference>
<geneLocation type="plasmid" evidence="8 9">
    <name>unnamed3</name>
</geneLocation>
<organism evidence="8 9">
    <name type="scientific">Azospirillum oryzae</name>
    <dbReference type="NCBI Taxonomy" id="286727"/>
    <lineage>
        <taxon>Bacteria</taxon>
        <taxon>Pseudomonadati</taxon>
        <taxon>Pseudomonadota</taxon>
        <taxon>Alphaproteobacteria</taxon>
        <taxon>Rhodospirillales</taxon>
        <taxon>Azospirillaceae</taxon>
        <taxon>Azospirillum</taxon>
    </lineage>
</organism>
<evidence type="ECO:0000256" key="1">
    <source>
        <dbReference type="ARBA" id="ARBA00006594"/>
    </source>
</evidence>
<dbReference type="InterPro" id="IPR002052">
    <property type="entry name" value="DNA_methylase_N6_adenine_CS"/>
</dbReference>
<dbReference type="Pfam" id="PF01555">
    <property type="entry name" value="N6_N4_Mtase"/>
    <property type="match status" value="1"/>
</dbReference>
<feature type="domain" description="DNA methylase N-4/N-6" evidence="7">
    <location>
        <begin position="84"/>
        <end position="444"/>
    </location>
</feature>
<dbReference type="GO" id="GO:0032259">
    <property type="term" value="P:methylation"/>
    <property type="evidence" value="ECO:0007669"/>
    <property type="project" value="UniProtKB-KW"/>
</dbReference>
<dbReference type="Gene3D" id="3.40.50.150">
    <property type="entry name" value="Vaccinia Virus protein VP39"/>
    <property type="match status" value="1"/>
</dbReference>
<dbReference type="PROSITE" id="PS00092">
    <property type="entry name" value="N6_MTASE"/>
    <property type="match status" value="1"/>
</dbReference>
<keyword evidence="9" id="KW-1185">Reference proteome</keyword>
<evidence type="ECO:0000256" key="5">
    <source>
        <dbReference type="ARBA" id="ARBA00022691"/>
    </source>
</evidence>
<evidence type="ECO:0000256" key="6">
    <source>
        <dbReference type="ARBA" id="ARBA00047942"/>
    </source>
</evidence>
<dbReference type="InterPro" id="IPR029063">
    <property type="entry name" value="SAM-dependent_MTases_sf"/>
</dbReference>
<dbReference type="EC" id="2.1.1.72" evidence="2"/>
<comment type="similarity">
    <text evidence="1">Belongs to the N(4)/N(6)-methyltransferase family.</text>
</comment>
<keyword evidence="3 8" id="KW-0489">Methyltransferase</keyword>
<keyword evidence="8" id="KW-0614">Plasmid</keyword>
<comment type="catalytic activity">
    <reaction evidence="6">
        <text>a 2'-deoxyadenosine in DNA + S-adenosyl-L-methionine = an N(6)-methyl-2'-deoxyadenosine in DNA + S-adenosyl-L-homocysteine + H(+)</text>
        <dbReference type="Rhea" id="RHEA:15197"/>
        <dbReference type="Rhea" id="RHEA-COMP:12418"/>
        <dbReference type="Rhea" id="RHEA-COMP:12419"/>
        <dbReference type="ChEBI" id="CHEBI:15378"/>
        <dbReference type="ChEBI" id="CHEBI:57856"/>
        <dbReference type="ChEBI" id="CHEBI:59789"/>
        <dbReference type="ChEBI" id="CHEBI:90615"/>
        <dbReference type="ChEBI" id="CHEBI:90616"/>
        <dbReference type="EC" id="2.1.1.72"/>
    </reaction>
</comment>
<dbReference type="GO" id="GO:0008170">
    <property type="term" value="F:N-methyltransferase activity"/>
    <property type="evidence" value="ECO:0007669"/>
    <property type="project" value="InterPro"/>
</dbReference>
<protein>
    <recommendedName>
        <fullName evidence="2">site-specific DNA-methyltransferase (adenine-specific)</fullName>
        <ecNumber evidence="2">2.1.1.72</ecNumber>
    </recommendedName>
</protein>
<dbReference type="InterPro" id="IPR002941">
    <property type="entry name" value="DNA_methylase_N4/N6"/>
</dbReference>
<evidence type="ECO:0000313" key="9">
    <source>
        <dbReference type="Proteomes" id="UP000509702"/>
    </source>
</evidence>
<evidence type="ECO:0000256" key="3">
    <source>
        <dbReference type="ARBA" id="ARBA00022603"/>
    </source>
</evidence>
<dbReference type="KEGG" id="aoz:HUE56_06520"/>
<dbReference type="REBASE" id="397933">
    <property type="entry name" value="M.Aor14407ORF6520P"/>
</dbReference>
<dbReference type="RefSeq" id="WP_174757082.1">
    <property type="nucleotide sequence ID" value="NZ_BSOV01000025.1"/>
</dbReference>
<dbReference type="GO" id="GO:0009007">
    <property type="term" value="F:site-specific DNA-methyltransferase (adenine-specific) activity"/>
    <property type="evidence" value="ECO:0007669"/>
    <property type="project" value="UniProtKB-EC"/>
</dbReference>
<name>A0A6N1AIH5_9PROT</name>
<gene>
    <name evidence="8" type="ORF">HUE56_06520</name>
</gene>
<dbReference type="InterPro" id="IPR002295">
    <property type="entry name" value="N4/N6-MTase_EcoPI_Mod-like"/>
</dbReference>
<sequence length="606" mass="68412">MKYTDLSHEQLVNLLVKRDAQSKLGLVWERRDHLPDSAMNADFVTMNLADSDSCAGGAPYRNLIIEGDNYDALRWLRVTHTGRIKVIYIDPPYNTGNKDWVYNDDFGCPDDRYPQSTWLEWLYQRLMLARDLLTEDGVVLVSISDDNRSKLDLLMEEVFPGMRKGSFVWRSRIGGNDAGDCYFSVNHEHVLVYGGPKFRFGGNRKALAHYSNSDNDPRGDWFADNLTVSVKYTDKRAGNAYYPLHDPKTGIWYPCNPNGVWRFGSKQFLKKGQKLKKASMEDLIADNKVIFPVGERTAVWNTMDELLDAIDRRDVPFRGGVPVLRQGLPNLEFWVGKTVGWGSPKYRRHKSELKSEFSPVSSWVRTKVDEHGAEVGLIELSSLMGEEGTTLLNKMFGEKVFDYPKPLSLMTDLLKQVASDGDIVLDFFAGSGTTGHALLALNAEDGDDRRFILVSSREKTGEDPNRNLCRDVCAARIRKVIGGFNGTEGLGGDFAYLRAERIALEDIAYDFTPEQIWVSILAMHDLPIVPLDTGRVVNAAITDDRVAVAYCNKFTQEAEDMLRRLAADHSVFVYTWTPGLVVDAFRGSNSIEVRAVPDEFMKRFHA</sequence>
<dbReference type="AlphaFoldDB" id="A0A6N1AIH5"/>
<proteinExistence type="inferred from homology"/>
<accession>A0A6N1AIH5</accession>